<reference evidence="1 2" key="1">
    <citation type="submission" date="2018-03" db="EMBL/GenBank/DDBJ databases">
        <title>Genomic Encyclopedia of Type Strains, Phase III (KMG-III): the genomes of soil and plant-associated and newly described type strains.</title>
        <authorList>
            <person name="Whitman W."/>
        </authorList>
    </citation>
    <scope>NUCLEOTIDE SEQUENCE [LARGE SCALE GENOMIC DNA]</scope>
    <source>
        <strain evidence="1 2">CGMCC 4.7125</strain>
    </source>
</reference>
<dbReference type="Proteomes" id="UP000238362">
    <property type="component" value="Unassembled WGS sequence"/>
</dbReference>
<protein>
    <submittedName>
        <fullName evidence="1">Uncharacterized protein</fullName>
    </submittedName>
</protein>
<dbReference type="RefSeq" id="WP_181193184.1">
    <property type="nucleotide sequence ID" value="NZ_PVNH01000002.1"/>
</dbReference>
<organism evidence="1 2">
    <name type="scientific">Prauserella shujinwangii</name>
    <dbReference type="NCBI Taxonomy" id="1453103"/>
    <lineage>
        <taxon>Bacteria</taxon>
        <taxon>Bacillati</taxon>
        <taxon>Actinomycetota</taxon>
        <taxon>Actinomycetes</taxon>
        <taxon>Pseudonocardiales</taxon>
        <taxon>Pseudonocardiaceae</taxon>
        <taxon>Prauserella</taxon>
    </lineage>
</organism>
<gene>
    <name evidence="1" type="ORF">B0I33_102457</name>
</gene>
<dbReference type="EMBL" id="PVNH01000002">
    <property type="protein sequence ID" value="PRX50336.1"/>
    <property type="molecule type" value="Genomic_DNA"/>
</dbReference>
<proteinExistence type="predicted"/>
<comment type="caution">
    <text evidence="1">The sequence shown here is derived from an EMBL/GenBank/DDBJ whole genome shotgun (WGS) entry which is preliminary data.</text>
</comment>
<evidence type="ECO:0000313" key="1">
    <source>
        <dbReference type="EMBL" id="PRX50336.1"/>
    </source>
</evidence>
<dbReference type="AlphaFoldDB" id="A0A2T0M150"/>
<evidence type="ECO:0000313" key="2">
    <source>
        <dbReference type="Proteomes" id="UP000238362"/>
    </source>
</evidence>
<keyword evidence="2" id="KW-1185">Reference proteome</keyword>
<accession>A0A2T0M150</accession>
<sequence length="104" mass="11179">MATAEGSARSPSDDCSLCAGTGTLSWQQPQGPNTLRTIEMPCPNGCSGHWKHPHAERDRVVTEPDDAPSRVKGNADEANSIGAEFIRGALEKWGFLDDERDGGR</sequence>
<name>A0A2T0M150_9PSEU</name>